<feature type="compositionally biased region" description="Low complexity" evidence="1">
    <location>
        <begin position="265"/>
        <end position="282"/>
    </location>
</feature>
<dbReference type="PANTHER" id="PTHR21456:SF1">
    <property type="entry name" value="C2 NT-TYPE DOMAIN-CONTAINING PROTEIN"/>
    <property type="match status" value="1"/>
</dbReference>
<dbReference type="PANTHER" id="PTHR21456">
    <property type="entry name" value="FAMILY WITH SEQUENCE SIMILARITY 102"/>
    <property type="match status" value="1"/>
</dbReference>
<dbReference type="Pfam" id="PF10358">
    <property type="entry name" value="NT-C2"/>
    <property type="match status" value="1"/>
</dbReference>
<accession>A0A8H4BDW5</accession>
<comment type="caution">
    <text evidence="3">The sequence shown here is derived from an EMBL/GenBank/DDBJ whole genome shotgun (WGS) entry which is preliminary data.</text>
</comment>
<evidence type="ECO:0000313" key="3">
    <source>
        <dbReference type="EMBL" id="KAF1800226.1"/>
    </source>
</evidence>
<feature type="compositionally biased region" description="Low complexity" evidence="1">
    <location>
        <begin position="190"/>
        <end position="206"/>
    </location>
</feature>
<protein>
    <submittedName>
        <fullName evidence="3">N-terminal C2 in EEIG1 and EHBP1 proteins-domain-containing protein</fullName>
    </submittedName>
</protein>
<evidence type="ECO:0000256" key="1">
    <source>
        <dbReference type="SAM" id="MobiDB-lite"/>
    </source>
</evidence>
<reference evidence="3 4" key="1">
    <citation type="submission" date="2019-09" db="EMBL/GenBank/DDBJ databases">
        <authorList>
            <consortium name="DOE Joint Genome Institute"/>
            <person name="Mondo S.J."/>
            <person name="Navarro-Mendoza M.I."/>
            <person name="Perez-Arques C."/>
            <person name="Panchal S."/>
            <person name="Nicolas F.E."/>
            <person name="Ganguly P."/>
            <person name="Pangilinan J."/>
            <person name="Grigoriev I."/>
            <person name="Heitman J."/>
            <person name="Sanya K."/>
            <person name="Garre V."/>
        </authorList>
    </citation>
    <scope>NUCLEOTIDE SEQUENCE [LARGE SCALE GENOMIC DNA]</scope>
    <source>
        <strain evidence="3 4">MU402</strain>
    </source>
</reference>
<dbReference type="InterPro" id="IPR039931">
    <property type="entry name" value="EEIG1/2-like"/>
</dbReference>
<name>A0A8H4BDW5_MUCCL</name>
<dbReference type="Proteomes" id="UP000469890">
    <property type="component" value="Unassembled WGS sequence"/>
</dbReference>
<evidence type="ECO:0000313" key="4">
    <source>
        <dbReference type="Proteomes" id="UP000469890"/>
    </source>
</evidence>
<dbReference type="EMBL" id="JAAECE010000006">
    <property type="protein sequence ID" value="KAF1800226.1"/>
    <property type="molecule type" value="Genomic_DNA"/>
</dbReference>
<dbReference type="AlphaFoldDB" id="A0A8H4BDW5"/>
<feature type="region of interest" description="Disordered" evidence="1">
    <location>
        <begin position="265"/>
        <end position="297"/>
    </location>
</feature>
<feature type="region of interest" description="Disordered" evidence="1">
    <location>
        <begin position="190"/>
        <end position="236"/>
    </location>
</feature>
<sequence length="297" mass="32349">MPFSRLFVSKDRKIDFELTILIQDLTNVPLVSGLYYVKWKLKNAAHTSGSTVRAPIRDHCIFWGHPISTMAHLVISKQHILGPCELRLEVYQELGGSRDTIPIGSLTINLSEYASSGLTTRRYLLDECKFNSTIKLSIKVDQKSDSSTEFQLPPLKKQQVFTDIPSMITERQERSAVFDERSLHSAHLSTSSYSNMNNSNSLPNGGSSSGGGGINDAAVSSLRPPTPILRKSQSAMSLPQYCRQVTPFSDTDDPSPTDLVEQLFKSKPPASAAPSSKLSISVGNGGGSSSPAHSSPH</sequence>
<dbReference type="PROSITE" id="PS51840">
    <property type="entry name" value="C2_NT"/>
    <property type="match status" value="1"/>
</dbReference>
<evidence type="ECO:0000259" key="2">
    <source>
        <dbReference type="PROSITE" id="PS51840"/>
    </source>
</evidence>
<proteinExistence type="predicted"/>
<organism evidence="3 4">
    <name type="scientific">Mucor circinelloides f. lusitanicus</name>
    <name type="common">Mucor racemosus var. lusitanicus</name>
    <dbReference type="NCBI Taxonomy" id="29924"/>
    <lineage>
        <taxon>Eukaryota</taxon>
        <taxon>Fungi</taxon>
        <taxon>Fungi incertae sedis</taxon>
        <taxon>Mucoromycota</taxon>
        <taxon>Mucoromycotina</taxon>
        <taxon>Mucoromycetes</taxon>
        <taxon>Mucorales</taxon>
        <taxon>Mucorineae</taxon>
        <taxon>Mucoraceae</taxon>
        <taxon>Mucor</taxon>
    </lineage>
</organism>
<gene>
    <name evidence="3" type="ORF">FB192DRAFT_1390620</name>
</gene>
<dbReference type="InterPro" id="IPR019448">
    <property type="entry name" value="NT-C2"/>
</dbReference>
<feature type="domain" description="C2 NT-type" evidence="2">
    <location>
        <begin position="6"/>
        <end position="142"/>
    </location>
</feature>